<feature type="coiled-coil region" evidence="1">
    <location>
        <begin position="204"/>
        <end position="245"/>
    </location>
</feature>
<keyword evidence="2" id="KW-0472">Membrane</keyword>
<dbReference type="OrthoDB" id="9894755at2"/>
<feature type="transmembrane region" description="Helical" evidence="2">
    <location>
        <begin position="51"/>
        <end position="69"/>
    </location>
</feature>
<organism evidence="3 4">
    <name type="scientific">Streptococcus ferus</name>
    <dbReference type="NCBI Taxonomy" id="1345"/>
    <lineage>
        <taxon>Bacteria</taxon>
        <taxon>Bacillati</taxon>
        <taxon>Bacillota</taxon>
        <taxon>Bacilli</taxon>
        <taxon>Lactobacillales</taxon>
        <taxon>Streptococcaceae</taxon>
        <taxon>Streptococcus</taxon>
    </lineage>
</organism>
<keyword evidence="2" id="KW-0812">Transmembrane</keyword>
<sequence length="262" mass="30164">MDNQTREELLDNLLYMYGSLSAIDNLNGQIADIEDYYQTEITKEKEDNKPLTLALVLGPLAGIIVFGYYEMVYLHDILGTGGIISKIAGIILSLVLSLFFAAVGALIVFVVTFLLLTLFRYGKKKQKERIARLENEWANHRRIAELQSAVTNLENEPYFLQMKAFIPQNFFNATDVAGIWELINDLRADNFKEAANLLRTQQHQMRTEQNQEQLIQNMQKIETQLEDMTEELRKSNDILLDVELNTRRTALLTAFLLMKPRK</sequence>
<accession>A0A2X3W136</accession>
<dbReference type="KEGG" id="sfer:NCTC12278_01574"/>
<reference evidence="3 4" key="1">
    <citation type="submission" date="2018-06" db="EMBL/GenBank/DDBJ databases">
        <authorList>
            <consortium name="Pathogen Informatics"/>
            <person name="Doyle S."/>
        </authorList>
    </citation>
    <scope>NUCLEOTIDE SEQUENCE [LARGE SCALE GENOMIC DNA]</scope>
    <source>
        <strain evidence="3 4">NCTC12278</strain>
    </source>
</reference>
<evidence type="ECO:0000256" key="2">
    <source>
        <dbReference type="SAM" id="Phobius"/>
    </source>
</evidence>
<evidence type="ECO:0000313" key="3">
    <source>
        <dbReference type="EMBL" id="SQF40979.1"/>
    </source>
</evidence>
<name>A0A2X3W136_9STRE</name>
<dbReference type="RefSeq" id="WP_018030749.1">
    <property type="nucleotide sequence ID" value="NZ_CAMCCF010000016.1"/>
</dbReference>
<protein>
    <submittedName>
        <fullName evidence="3">Uncharacterized protein</fullName>
    </submittedName>
</protein>
<dbReference type="AlphaFoldDB" id="A0A2X3W136"/>
<feature type="transmembrane region" description="Helical" evidence="2">
    <location>
        <begin position="89"/>
        <end position="119"/>
    </location>
</feature>
<proteinExistence type="predicted"/>
<evidence type="ECO:0000256" key="1">
    <source>
        <dbReference type="SAM" id="Coils"/>
    </source>
</evidence>
<keyword evidence="4" id="KW-1185">Reference proteome</keyword>
<gene>
    <name evidence="3" type="ORF">NCTC12278_01574</name>
</gene>
<dbReference type="EMBL" id="LS483343">
    <property type="protein sequence ID" value="SQF40979.1"/>
    <property type="molecule type" value="Genomic_DNA"/>
</dbReference>
<keyword evidence="2" id="KW-1133">Transmembrane helix</keyword>
<dbReference type="Proteomes" id="UP000249495">
    <property type="component" value="Chromosome 1"/>
</dbReference>
<keyword evidence="1" id="KW-0175">Coiled coil</keyword>
<evidence type="ECO:0000313" key="4">
    <source>
        <dbReference type="Proteomes" id="UP000249495"/>
    </source>
</evidence>